<dbReference type="InterPro" id="IPR036770">
    <property type="entry name" value="Ankyrin_rpt-contain_sf"/>
</dbReference>
<evidence type="ECO:0000256" key="2">
    <source>
        <dbReference type="ARBA" id="ARBA00023043"/>
    </source>
</evidence>
<feature type="repeat" description="ANK" evidence="3">
    <location>
        <begin position="68"/>
        <end position="100"/>
    </location>
</feature>
<dbReference type="AlphaFoldDB" id="A0A9Q0N419"/>
<dbReference type="PANTHER" id="PTHR24171">
    <property type="entry name" value="ANKYRIN REPEAT DOMAIN-CONTAINING PROTEIN 39-RELATED"/>
    <property type="match status" value="1"/>
</dbReference>
<dbReference type="InterPro" id="IPR002110">
    <property type="entry name" value="Ankyrin_rpt"/>
</dbReference>
<organism evidence="5 6">
    <name type="scientific">Pseudolycoriella hygida</name>
    <dbReference type="NCBI Taxonomy" id="35572"/>
    <lineage>
        <taxon>Eukaryota</taxon>
        <taxon>Metazoa</taxon>
        <taxon>Ecdysozoa</taxon>
        <taxon>Arthropoda</taxon>
        <taxon>Hexapoda</taxon>
        <taxon>Insecta</taxon>
        <taxon>Pterygota</taxon>
        <taxon>Neoptera</taxon>
        <taxon>Endopterygota</taxon>
        <taxon>Diptera</taxon>
        <taxon>Nematocera</taxon>
        <taxon>Sciaroidea</taxon>
        <taxon>Sciaridae</taxon>
        <taxon>Pseudolycoriella</taxon>
    </lineage>
</organism>
<dbReference type="EMBL" id="WJQU01000002">
    <property type="protein sequence ID" value="KAJ6642767.1"/>
    <property type="molecule type" value="Genomic_DNA"/>
</dbReference>
<dbReference type="OrthoDB" id="7770266at2759"/>
<dbReference type="SUPFAM" id="SSF48403">
    <property type="entry name" value="Ankyrin repeat"/>
    <property type="match status" value="1"/>
</dbReference>
<dbReference type="PROSITE" id="PS50297">
    <property type="entry name" value="ANK_REP_REGION"/>
    <property type="match status" value="1"/>
</dbReference>
<dbReference type="Pfam" id="PF12796">
    <property type="entry name" value="Ank_2"/>
    <property type="match status" value="1"/>
</dbReference>
<protein>
    <submittedName>
        <fullName evidence="5">Oxysterol-binding protein-related protein 1</fullName>
    </submittedName>
</protein>
<sequence length="114" mass="12543">MSESPRSLSLSYDSSSSSSSSKLTDTEEAFLKACRNGDLELVIEFLKLRDTEKLIFDISCKGRSKSNLGWTPLHLATYFGHKDVMEVLLSKGADINAINELGDTSLHKAAFIGR</sequence>
<name>A0A9Q0N419_9DIPT</name>
<dbReference type="SMART" id="SM00248">
    <property type="entry name" value="ANK"/>
    <property type="match status" value="2"/>
</dbReference>
<evidence type="ECO:0000313" key="5">
    <source>
        <dbReference type="EMBL" id="KAJ6642767.1"/>
    </source>
</evidence>
<feature type="non-terminal residue" evidence="5">
    <location>
        <position position="114"/>
    </location>
</feature>
<proteinExistence type="predicted"/>
<evidence type="ECO:0000256" key="1">
    <source>
        <dbReference type="ARBA" id="ARBA00022737"/>
    </source>
</evidence>
<keyword evidence="1" id="KW-0677">Repeat</keyword>
<evidence type="ECO:0000256" key="4">
    <source>
        <dbReference type="SAM" id="MobiDB-lite"/>
    </source>
</evidence>
<accession>A0A9Q0N419</accession>
<dbReference type="Gene3D" id="1.25.40.20">
    <property type="entry name" value="Ankyrin repeat-containing domain"/>
    <property type="match status" value="1"/>
</dbReference>
<keyword evidence="2 3" id="KW-0040">ANK repeat</keyword>
<evidence type="ECO:0000256" key="3">
    <source>
        <dbReference type="PROSITE-ProRule" id="PRU00023"/>
    </source>
</evidence>
<comment type="caution">
    <text evidence="5">The sequence shown here is derived from an EMBL/GenBank/DDBJ whole genome shotgun (WGS) entry which is preliminary data.</text>
</comment>
<gene>
    <name evidence="5" type="primary">OSBPL1A</name>
    <name evidence="5" type="ORF">Bhyg_07721</name>
</gene>
<feature type="region of interest" description="Disordered" evidence="4">
    <location>
        <begin position="1"/>
        <end position="23"/>
    </location>
</feature>
<dbReference type="Proteomes" id="UP001151699">
    <property type="component" value="Chromosome B"/>
</dbReference>
<keyword evidence="6" id="KW-1185">Reference proteome</keyword>
<dbReference type="PROSITE" id="PS50088">
    <property type="entry name" value="ANK_REPEAT"/>
    <property type="match status" value="1"/>
</dbReference>
<evidence type="ECO:0000313" key="6">
    <source>
        <dbReference type="Proteomes" id="UP001151699"/>
    </source>
</evidence>
<reference evidence="5" key="1">
    <citation type="submission" date="2022-07" db="EMBL/GenBank/DDBJ databases">
        <authorList>
            <person name="Trinca V."/>
            <person name="Uliana J.V.C."/>
            <person name="Torres T.T."/>
            <person name="Ward R.J."/>
            <person name="Monesi N."/>
        </authorList>
    </citation>
    <scope>NUCLEOTIDE SEQUENCE</scope>
    <source>
        <strain evidence="5">HSMRA1968</strain>
        <tissue evidence="5">Whole embryos</tissue>
    </source>
</reference>